<protein>
    <submittedName>
        <fullName evidence="1">Uncharacterized protein</fullName>
    </submittedName>
</protein>
<evidence type="ECO:0000313" key="1">
    <source>
        <dbReference type="EMBL" id="GFZ19859.1"/>
    </source>
</evidence>
<comment type="caution">
    <text evidence="1">The sequence shown here is derived from an EMBL/GenBank/DDBJ whole genome shotgun (WGS) entry which is preliminary data.</text>
</comment>
<organism evidence="1 2">
    <name type="scientific">Actinidia rufa</name>
    <dbReference type="NCBI Taxonomy" id="165716"/>
    <lineage>
        <taxon>Eukaryota</taxon>
        <taxon>Viridiplantae</taxon>
        <taxon>Streptophyta</taxon>
        <taxon>Embryophyta</taxon>
        <taxon>Tracheophyta</taxon>
        <taxon>Spermatophyta</taxon>
        <taxon>Magnoliopsida</taxon>
        <taxon>eudicotyledons</taxon>
        <taxon>Gunneridae</taxon>
        <taxon>Pentapetalae</taxon>
        <taxon>asterids</taxon>
        <taxon>Ericales</taxon>
        <taxon>Actinidiaceae</taxon>
        <taxon>Actinidia</taxon>
    </lineage>
</organism>
<sequence>MLPHQPQCQFRKVQTAIIAFIDRATMALLEIAKTPIMGVLHEAIVADPPAITPGMGDEGKALKYLGHSLPAVKHKSQQARRLVGEEDHLARMTIPTIIATTYQSNRSSRI</sequence>
<dbReference type="EMBL" id="BJWL01000028">
    <property type="protein sequence ID" value="GFZ19859.1"/>
    <property type="molecule type" value="Genomic_DNA"/>
</dbReference>
<dbReference type="Proteomes" id="UP000585474">
    <property type="component" value="Unassembled WGS sequence"/>
</dbReference>
<name>A0A7J0H9W0_9ERIC</name>
<accession>A0A7J0H9W0</accession>
<reference evidence="1 2" key="1">
    <citation type="submission" date="2019-07" db="EMBL/GenBank/DDBJ databases">
        <title>De Novo Assembly of kiwifruit Actinidia rufa.</title>
        <authorList>
            <person name="Sugita-Konishi S."/>
            <person name="Sato K."/>
            <person name="Mori E."/>
            <person name="Abe Y."/>
            <person name="Kisaki G."/>
            <person name="Hamano K."/>
            <person name="Suezawa K."/>
            <person name="Otani M."/>
            <person name="Fukuda T."/>
            <person name="Manabe T."/>
            <person name="Gomi K."/>
            <person name="Tabuchi M."/>
            <person name="Akimitsu K."/>
            <person name="Kataoka I."/>
        </authorList>
    </citation>
    <scope>NUCLEOTIDE SEQUENCE [LARGE SCALE GENOMIC DNA]</scope>
    <source>
        <strain evidence="2">cv. Fuchu</strain>
    </source>
</reference>
<keyword evidence="2" id="KW-1185">Reference proteome</keyword>
<gene>
    <name evidence="1" type="ORF">Acr_28g0005640</name>
</gene>
<proteinExistence type="predicted"/>
<evidence type="ECO:0000313" key="2">
    <source>
        <dbReference type="Proteomes" id="UP000585474"/>
    </source>
</evidence>
<dbReference type="AlphaFoldDB" id="A0A7J0H9W0"/>